<organism evidence="5 6">
    <name type="scientific">Desulfovibrio desulfuricans</name>
    <dbReference type="NCBI Taxonomy" id="876"/>
    <lineage>
        <taxon>Bacteria</taxon>
        <taxon>Pseudomonadati</taxon>
        <taxon>Thermodesulfobacteriota</taxon>
        <taxon>Desulfovibrionia</taxon>
        <taxon>Desulfovibrionales</taxon>
        <taxon>Desulfovibrionaceae</taxon>
        <taxon>Desulfovibrio</taxon>
    </lineage>
</organism>
<dbReference type="GO" id="GO:0000287">
    <property type="term" value="F:magnesium ion binding"/>
    <property type="evidence" value="ECO:0007669"/>
    <property type="project" value="InterPro"/>
</dbReference>
<dbReference type="Proteomes" id="UP000182680">
    <property type="component" value="Unassembled WGS sequence"/>
</dbReference>
<dbReference type="EMBL" id="FPIW01000012">
    <property type="protein sequence ID" value="SFW36281.1"/>
    <property type="molecule type" value="Genomic_DNA"/>
</dbReference>
<accession>A0AA94HSM3</accession>
<comment type="similarity">
    <text evidence="1">Belongs to the P-Pant transferase superfamily. Gsp/Sfp/HetI/AcpT family.</text>
</comment>
<dbReference type="RefSeq" id="WP_143142583.1">
    <property type="nucleotide sequence ID" value="NZ_FPIW01000012.1"/>
</dbReference>
<evidence type="ECO:0000256" key="2">
    <source>
        <dbReference type="ARBA" id="ARBA00022679"/>
    </source>
</evidence>
<evidence type="ECO:0000313" key="5">
    <source>
        <dbReference type="EMBL" id="SFW36281.1"/>
    </source>
</evidence>
<sequence length="244" mass="26891">MKMPSCGDFECGHHDSIAVMDATMAALDPEQAPVVVIANRGLAVRIEDGHLSTEERAREAKFIRQEDRQRFRTTHFLKRRVCAAFTGIQPERMNFGTGWNNKPYLKEFTGLFAFNLSHSGEWGGIAAAKANALGFDVQAAIELADFPMSEIMHPLDCIRANSPASAALVWAVKEAVTKANGIGLGYALKKLCIKRTSDDAVKSVQLLGQQWFVRHGLLADGSAIAVAMNTWVQMEKIQLLEVKF</sequence>
<evidence type="ECO:0000259" key="3">
    <source>
        <dbReference type="Pfam" id="PF01648"/>
    </source>
</evidence>
<dbReference type="InterPro" id="IPR055066">
    <property type="entry name" value="AASDHPPT_N"/>
</dbReference>
<protein>
    <submittedName>
        <fullName evidence="5">4'-phosphopantetheinyl transferase</fullName>
    </submittedName>
</protein>
<name>A0AA94HSM3_DESDE</name>
<dbReference type="PANTHER" id="PTHR12215:SF10">
    <property type="entry name" value="L-AMINOADIPATE-SEMIALDEHYDE DEHYDROGENASE-PHOSPHOPANTETHEINYL TRANSFERASE"/>
    <property type="match status" value="1"/>
</dbReference>
<feature type="domain" description="4'-phosphopantetheinyl transferase N-terminal" evidence="4">
    <location>
        <begin position="51"/>
        <end position="128"/>
    </location>
</feature>
<evidence type="ECO:0000313" key="6">
    <source>
        <dbReference type="Proteomes" id="UP000182680"/>
    </source>
</evidence>
<dbReference type="InterPro" id="IPR037143">
    <property type="entry name" value="4-PPantetheinyl_Trfase_dom_sf"/>
</dbReference>
<dbReference type="GO" id="GO:0008897">
    <property type="term" value="F:holo-[acyl-carrier-protein] synthase activity"/>
    <property type="evidence" value="ECO:0007669"/>
    <property type="project" value="InterPro"/>
</dbReference>
<dbReference type="PANTHER" id="PTHR12215">
    <property type="entry name" value="PHOSPHOPANTETHEINE TRANSFERASE"/>
    <property type="match status" value="1"/>
</dbReference>
<reference evidence="6" key="1">
    <citation type="submission" date="2016-11" db="EMBL/GenBank/DDBJ databases">
        <authorList>
            <person name="Jaros S."/>
            <person name="Januszkiewicz K."/>
            <person name="Wedrychowicz H."/>
        </authorList>
    </citation>
    <scope>NUCLEOTIDE SEQUENCE [LARGE SCALE GENOMIC DNA]</scope>
    <source>
        <strain evidence="6">DSM 7057</strain>
    </source>
</reference>
<dbReference type="AlphaFoldDB" id="A0AA94HSM3"/>
<dbReference type="Pfam" id="PF22624">
    <property type="entry name" value="AASDHPPT_N"/>
    <property type="match status" value="1"/>
</dbReference>
<dbReference type="Gene3D" id="3.90.470.20">
    <property type="entry name" value="4'-phosphopantetheinyl transferase domain"/>
    <property type="match status" value="2"/>
</dbReference>
<dbReference type="InterPro" id="IPR050559">
    <property type="entry name" value="P-Pant_transferase_sf"/>
</dbReference>
<evidence type="ECO:0000259" key="4">
    <source>
        <dbReference type="Pfam" id="PF22624"/>
    </source>
</evidence>
<feature type="domain" description="4'-phosphopantetheinyl transferase" evidence="3">
    <location>
        <begin position="133"/>
        <end position="207"/>
    </location>
</feature>
<dbReference type="SUPFAM" id="SSF56214">
    <property type="entry name" value="4'-phosphopantetheinyl transferase"/>
    <property type="match status" value="2"/>
</dbReference>
<comment type="caution">
    <text evidence="5">The sequence shown here is derived from an EMBL/GenBank/DDBJ whole genome shotgun (WGS) entry which is preliminary data.</text>
</comment>
<gene>
    <name evidence="5" type="ORF">SAMN02910291_01005</name>
</gene>
<dbReference type="Pfam" id="PF01648">
    <property type="entry name" value="ACPS"/>
    <property type="match status" value="1"/>
</dbReference>
<dbReference type="GO" id="GO:0005829">
    <property type="term" value="C:cytosol"/>
    <property type="evidence" value="ECO:0007669"/>
    <property type="project" value="TreeGrafter"/>
</dbReference>
<dbReference type="InterPro" id="IPR008278">
    <property type="entry name" value="4-PPantetheinyl_Trfase_dom"/>
</dbReference>
<proteinExistence type="inferred from homology"/>
<dbReference type="GO" id="GO:0019878">
    <property type="term" value="P:lysine biosynthetic process via aminoadipic acid"/>
    <property type="evidence" value="ECO:0007669"/>
    <property type="project" value="TreeGrafter"/>
</dbReference>
<evidence type="ECO:0000256" key="1">
    <source>
        <dbReference type="ARBA" id="ARBA00010990"/>
    </source>
</evidence>
<keyword evidence="2 5" id="KW-0808">Transferase</keyword>